<protein>
    <submittedName>
        <fullName evidence="2">Uncharacterized protein</fullName>
    </submittedName>
</protein>
<evidence type="ECO:0000256" key="1">
    <source>
        <dbReference type="SAM" id="Phobius"/>
    </source>
</evidence>
<reference evidence="2" key="1">
    <citation type="journal article" date="2019" name="Plant J.">
        <title>Chlorella vulgaris genome assembly and annotation reveals the molecular basis for metabolic acclimation to high light conditions.</title>
        <authorList>
            <person name="Cecchin M."/>
            <person name="Marcolungo L."/>
            <person name="Rossato M."/>
            <person name="Girolomoni L."/>
            <person name="Cosentino E."/>
            <person name="Cuine S."/>
            <person name="Li-Beisson Y."/>
            <person name="Delledonne M."/>
            <person name="Ballottari M."/>
        </authorList>
    </citation>
    <scope>NUCLEOTIDE SEQUENCE</scope>
    <source>
        <strain evidence="2">211/11P</strain>
    </source>
</reference>
<keyword evidence="1" id="KW-0812">Transmembrane</keyword>
<dbReference type="Proteomes" id="UP001055712">
    <property type="component" value="Unassembled WGS sequence"/>
</dbReference>
<comment type="caution">
    <text evidence="2">The sequence shown here is derived from an EMBL/GenBank/DDBJ whole genome shotgun (WGS) entry which is preliminary data.</text>
</comment>
<proteinExistence type="predicted"/>
<reference evidence="2" key="2">
    <citation type="submission" date="2020-11" db="EMBL/GenBank/DDBJ databases">
        <authorList>
            <person name="Cecchin M."/>
            <person name="Marcolungo L."/>
            <person name="Rossato M."/>
            <person name="Girolomoni L."/>
            <person name="Cosentino E."/>
            <person name="Cuine S."/>
            <person name="Li-Beisson Y."/>
            <person name="Delledonne M."/>
            <person name="Ballottari M."/>
        </authorList>
    </citation>
    <scope>NUCLEOTIDE SEQUENCE</scope>
    <source>
        <strain evidence="2">211/11P</strain>
        <tissue evidence="2">Whole cell</tissue>
    </source>
</reference>
<sequence>MLPTRRRAQQQVAAGVNVAWLVAGAALGGLLLGLAVAKWAQMAFKNEFNHTQSTAENAQLRAKVEELIQVVTKYDPLAYKSMRLRFTKGVNKAVVLGLVDELLTKKEVNIWWLPDSVERLLYCNVISLMLTILDQVVEGMSMNLAGHNIKVSLNYLDLTEEEAVAALAASQAAVQTTMELPRGKKAELAAAAGLRAATASP</sequence>
<name>A0A9D4YSU5_CHLVU</name>
<keyword evidence="1" id="KW-1133">Transmembrane helix</keyword>
<evidence type="ECO:0000313" key="2">
    <source>
        <dbReference type="EMBL" id="KAI3424388.1"/>
    </source>
</evidence>
<organism evidence="2 3">
    <name type="scientific">Chlorella vulgaris</name>
    <name type="common">Green alga</name>
    <dbReference type="NCBI Taxonomy" id="3077"/>
    <lineage>
        <taxon>Eukaryota</taxon>
        <taxon>Viridiplantae</taxon>
        <taxon>Chlorophyta</taxon>
        <taxon>core chlorophytes</taxon>
        <taxon>Trebouxiophyceae</taxon>
        <taxon>Chlorellales</taxon>
        <taxon>Chlorellaceae</taxon>
        <taxon>Chlorella clade</taxon>
        <taxon>Chlorella</taxon>
    </lineage>
</organism>
<dbReference type="AlphaFoldDB" id="A0A9D4YSU5"/>
<dbReference type="EMBL" id="SIDB01000013">
    <property type="protein sequence ID" value="KAI3424388.1"/>
    <property type="molecule type" value="Genomic_DNA"/>
</dbReference>
<accession>A0A9D4YSU5</accession>
<feature type="transmembrane region" description="Helical" evidence="1">
    <location>
        <begin position="12"/>
        <end position="37"/>
    </location>
</feature>
<dbReference type="OrthoDB" id="566473at2759"/>
<keyword evidence="1" id="KW-0472">Membrane</keyword>
<keyword evidence="3" id="KW-1185">Reference proteome</keyword>
<gene>
    <name evidence="2" type="ORF">D9Q98_009941</name>
</gene>
<evidence type="ECO:0000313" key="3">
    <source>
        <dbReference type="Proteomes" id="UP001055712"/>
    </source>
</evidence>